<keyword evidence="2" id="KW-0503">Monooxygenase</keyword>
<dbReference type="PRINTS" id="PR00385">
    <property type="entry name" value="P450"/>
</dbReference>
<protein>
    <recommendedName>
        <fullName evidence="5">Cytochrome P450</fullName>
    </recommendedName>
</protein>
<keyword evidence="4" id="KW-1185">Reference proteome</keyword>
<dbReference type="PROSITE" id="PS00086">
    <property type="entry name" value="CYTOCHROME_P450"/>
    <property type="match status" value="1"/>
</dbReference>
<organism evidence="3 4">
    <name type="scientific">Hydrocarboniphaga effusa AP103</name>
    <dbReference type="NCBI Taxonomy" id="1172194"/>
    <lineage>
        <taxon>Bacteria</taxon>
        <taxon>Pseudomonadati</taxon>
        <taxon>Pseudomonadota</taxon>
        <taxon>Gammaproteobacteria</taxon>
        <taxon>Nevskiales</taxon>
        <taxon>Nevskiaceae</taxon>
        <taxon>Hydrocarboniphaga</taxon>
    </lineage>
</organism>
<keyword evidence="2" id="KW-0479">Metal-binding</keyword>
<dbReference type="InterPro" id="IPR036396">
    <property type="entry name" value="Cyt_P450_sf"/>
</dbReference>
<dbReference type="GO" id="GO:0016705">
    <property type="term" value="F:oxidoreductase activity, acting on paired donors, with incorporation or reduction of molecular oxygen"/>
    <property type="evidence" value="ECO:0007669"/>
    <property type="project" value="InterPro"/>
</dbReference>
<dbReference type="PANTHER" id="PTHR46696:SF6">
    <property type="entry name" value="P450, PUTATIVE (EUROFUNG)-RELATED"/>
    <property type="match status" value="1"/>
</dbReference>
<dbReference type="PRINTS" id="PR00359">
    <property type="entry name" value="BP450"/>
</dbReference>
<dbReference type="GO" id="GO:0004497">
    <property type="term" value="F:monooxygenase activity"/>
    <property type="evidence" value="ECO:0007669"/>
    <property type="project" value="UniProtKB-KW"/>
</dbReference>
<keyword evidence="2" id="KW-0408">Iron</keyword>
<dbReference type="InterPro" id="IPR002397">
    <property type="entry name" value="Cyt_P450_B"/>
</dbReference>
<dbReference type="InterPro" id="IPR001128">
    <property type="entry name" value="Cyt_P450"/>
</dbReference>
<name>I8TA99_9GAMM</name>
<reference evidence="3 4" key="1">
    <citation type="journal article" date="2012" name="J. Bacteriol.">
        <title>Genome Sequence of n-Alkane-Degrading Hydrocarboniphaga effusa Strain AP103T (ATCC BAA-332T).</title>
        <authorList>
            <person name="Chang H.K."/>
            <person name="Zylstra G.J."/>
            <person name="Chae J.C."/>
        </authorList>
    </citation>
    <scope>NUCLEOTIDE SEQUENCE [LARGE SCALE GENOMIC DNA]</scope>
    <source>
        <strain evidence="3 4">AP103</strain>
    </source>
</reference>
<dbReference type="STRING" id="1172194.WQQ_09550"/>
<keyword evidence="2" id="KW-0560">Oxidoreductase</keyword>
<keyword evidence="2" id="KW-0349">Heme</keyword>
<dbReference type="Proteomes" id="UP000003704">
    <property type="component" value="Unassembled WGS sequence"/>
</dbReference>
<dbReference type="GO" id="GO:0005506">
    <property type="term" value="F:iron ion binding"/>
    <property type="evidence" value="ECO:0007669"/>
    <property type="project" value="InterPro"/>
</dbReference>
<dbReference type="EMBL" id="AKGD01000001">
    <property type="protein sequence ID" value="EIT70818.1"/>
    <property type="molecule type" value="Genomic_DNA"/>
</dbReference>
<dbReference type="Gene3D" id="1.10.630.10">
    <property type="entry name" value="Cytochrome P450"/>
    <property type="match status" value="1"/>
</dbReference>
<dbReference type="RefSeq" id="WP_007183911.1">
    <property type="nucleotide sequence ID" value="NZ_AKGD01000001.1"/>
</dbReference>
<dbReference type="PANTHER" id="PTHR46696">
    <property type="entry name" value="P450, PUTATIVE (EUROFUNG)-RELATED"/>
    <property type="match status" value="1"/>
</dbReference>
<dbReference type="OrthoDB" id="4258484at2"/>
<dbReference type="AlphaFoldDB" id="I8TA99"/>
<comment type="caution">
    <text evidence="3">The sequence shown here is derived from an EMBL/GenBank/DDBJ whole genome shotgun (WGS) entry which is preliminary data.</text>
</comment>
<dbReference type="InterPro" id="IPR017972">
    <property type="entry name" value="Cyt_P450_CS"/>
</dbReference>
<dbReference type="Pfam" id="PF00067">
    <property type="entry name" value="p450"/>
    <property type="match status" value="1"/>
</dbReference>
<evidence type="ECO:0008006" key="5">
    <source>
        <dbReference type="Google" id="ProtNLM"/>
    </source>
</evidence>
<gene>
    <name evidence="3" type="ORF">WQQ_09550</name>
</gene>
<proteinExistence type="inferred from homology"/>
<dbReference type="CDD" id="cd11035">
    <property type="entry name" value="P450cam-like"/>
    <property type="match status" value="1"/>
</dbReference>
<evidence type="ECO:0000313" key="3">
    <source>
        <dbReference type="EMBL" id="EIT70818.1"/>
    </source>
</evidence>
<comment type="similarity">
    <text evidence="1 2">Belongs to the cytochrome P450 family.</text>
</comment>
<accession>I8TA99</accession>
<sequence length="407" mass="46187">MADSSVGAAASKVAVPPHVPSHLVVDFDYVNDPMFKQDPRAAYMRLRSGPDIVYTPHQGGHWIATRREIMSEVFQDHDAFTTFPYVIPRSVSSPTPVPFTEVPAPESLKYRRLLSPLTTARQVSRFEDYARELMREILDEVQPKGSCDFSVEVAQKLPIFIIMRWLDLPFEDRFMLMNNVDNVLSHPDPAERKKAREFTVRYVTDVVAERQRNPGEDLISQLVNGIVDGRKVTLEEGVSMARNLVHGGLDTVRNAMSFFAWYLAQNPQQRRLLVDDPSLIPAAVEELMRVYAIPNMPRSVVRDMEFHGVWLKQGDQILLPLVLAGLDDKAYDDPLTVNFKRTNLRHISFGLGAHSCAGANLARVELRVFLDEWMRRIPDFRLVPGTQPTTAGGIILAVRSLQLEWDR</sequence>
<evidence type="ECO:0000313" key="4">
    <source>
        <dbReference type="Proteomes" id="UP000003704"/>
    </source>
</evidence>
<dbReference type="PATRIC" id="fig|1172194.4.peg.915"/>
<evidence type="ECO:0000256" key="2">
    <source>
        <dbReference type="RuleBase" id="RU000461"/>
    </source>
</evidence>
<evidence type="ECO:0000256" key="1">
    <source>
        <dbReference type="ARBA" id="ARBA00010617"/>
    </source>
</evidence>
<dbReference type="GO" id="GO:0020037">
    <property type="term" value="F:heme binding"/>
    <property type="evidence" value="ECO:0007669"/>
    <property type="project" value="InterPro"/>
</dbReference>
<dbReference type="SUPFAM" id="SSF48264">
    <property type="entry name" value="Cytochrome P450"/>
    <property type="match status" value="1"/>
</dbReference>